<organism evidence="1">
    <name type="scientific">Schistocephalus solidus</name>
    <name type="common">Tapeworm</name>
    <dbReference type="NCBI Taxonomy" id="70667"/>
    <lineage>
        <taxon>Eukaryota</taxon>
        <taxon>Metazoa</taxon>
        <taxon>Spiralia</taxon>
        <taxon>Lophotrochozoa</taxon>
        <taxon>Platyhelminthes</taxon>
        <taxon>Cestoda</taxon>
        <taxon>Eucestoda</taxon>
        <taxon>Diphyllobothriidea</taxon>
        <taxon>Diphyllobothriidae</taxon>
        <taxon>Schistocephalus</taxon>
    </lineage>
</organism>
<dbReference type="AlphaFoldDB" id="A0A0X3NUS5"/>
<dbReference type="EMBL" id="GEEE01024289">
    <property type="protein sequence ID" value="JAP38936.1"/>
    <property type="molecule type" value="Transcribed_RNA"/>
</dbReference>
<dbReference type="EMBL" id="GEEE01019584">
    <property type="protein sequence ID" value="JAP43641.1"/>
    <property type="molecule type" value="Transcribed_RNA"/>
</dbReference>
<gene>
    <name evidence="1" type="ORF">TR128124</name>
</gene>
<dbReference type="EMBL" id="GEEE01008058">
    <property type="protein sequence ID" value="JAP55167.1"/>
    <property type="molecule type" value="Transcribed_RNA"/>
</dbReference>
<accession>A0A0X3NUS5</accession>
<protein>
    <submittedName>
        <fullName evidence="1">Uncharacterized protein</fullName>
    </submittedName>
</protein>
<proteinExistence type="predicted"/>
<reference evidence="1" key="1">
    <citation type="submission" date="2016-01" db="EMBL/GenBank/DDBJ databases">
        <title>Reference transcriptome for the parasite Schistocephalus solidus: insights into the molecular evolution of parasitism.</title>
        <authorList>
            <person name="Hebert F.O."/>
            <person name="Grambauer S."/>
            <person name="Barber I."/>
            <person name="Landry C.R."/>
            <person name="Aubin-Horth N."/>
        </authorList>
    </citation>
    <scope>NUCLEOTIDE SEQUENCE</scope>
</reference>
<sequence>MSSWLSIALKTQGIKTPRSKPKLSKTRVGYGSLRVAKSQKWPLQRPLSLQVSLSTRALVIMRLRVSVSCCFTGHALTAGYTSSSSILTTTTAFGYLVESVAIYKTTELNT</sequence>
<name>A0A0X3NUS5_SCHSO</name>
<evidence type="ECO:0000313" key="1">
    <source>
        <dbReference type="EMBL" id="JAP43641.1"/>
    </source>
</evidence>